<keyword evidence="5" id="KW-0378">Hydrolase</keyword>
<sequence>MKVVLQRVSQASVTVDKKVISKISGSGFLLLCGFEEGDGREQIERLVHKISNVRVFPDKEGKMNLNIKQVEGKILSVSQFTLYAALKKGNRPSFTPAQKPELAAQNYQTFNQLLRAQGIQVVEGIFGAEMKVELVNDGPVTLIYDTDNLV</sequence>
<dbReference type="RefSeq" id="WP_057896280.1">
    <property type="nucleotide sequence ID" value="NZ_AZEH01000039.1"/>
</dbReference>
<comment type="caution">
    <text evidence="6">The sequence shown here is derived from an EMBL/GenBank/DDBJ whole genome shotgun (WGS) entry which is preliminary data.</text>
</comment>
<dbReference type="Gene3D" id="3.50.80.10">
    <property type="entry name" value="D-tyrosyl-tRNA(Tyr) deacylase"/>
    <property type="match status" value="1"/>
</dbReference>
<dbReference type="Proteomes" id="UP000051686">
    <property type="component" value="Unassembled WGS sequence"/>
</dbReference>
<dbReference type="AlphaFoldDB" id="A0A0R1M8R0"/>
<evidence type="ECO:0000256" key="2">
    <source>
        <dbReference type="ARBA" id="ARBA00022490"/>
    </source>
</evidence>
<dbReference type="EC" id="3.1.1.-" evidence="5"/>
<evidence type="ECO:0000313" key="6">
    <source>
        <dbReference type="EMBL" id="KRL04297.1"/>
    </source>
</evidence>
<keyword evidence="4 5" id="KW-0694">RNA-binding</keyword>
<evidence type="ECO:0000313" key="7">
    <source>
        <dbReference type="Proteomes" id="UP000051686"/>
    </source>
</evidence>
<comment type="subcellular location">
    <subcellularLocation>
        <location evidence="5">Cytoplasm</location>
    </subcellularLocation>
</comment>
<comment type="catalytic activity">
    <reaction evidence="5">
        <text>glycyl-tRNA(Ala) + H2O = tRNA(Ala) + glycine + H(+)</text>
        <dbReference type="Rhea" id="RHEA:53744"/>
        <dbReference type="Rhea" id="RHEA-COMP:9657"/>
        <dbReference type="Rhea" id="RHEA-COMP:13640"/>
        <dbReference type="ChEBI" id="CHEBI:15377"/>
        <dbReference type="ChEBI" id="CHEBI:15378"/>
        <dbReference type="ChEBI" id="CHEBI:57305"/>
        <dbReference type="ChEBI" id="CHEBI:78442"/>
        <dbReference type="ChEBI" id="CHEBI:78522"/>
    </reaction>
</comment>
<gene>
    <name evidence="5" type="primary">dtd</name>
    <name evidence="6" type="ORF">FD46_GL001422</name>
</gene>
<evidence type="ECO:0000256" key="5">
    <source>
        <dbReference type="HAMAP-Rule" id="MF_00518"/>
    </source>
</evidence>
<dbReference type="GO" id="GO:0106026">
    <property type="term" value="F:Gly-tRNA(Ala) deacylase activity"/>
    <property type="evidence" value="ECO:0007669"/>
    <property type="project" value="UniProtKB-UniRule"/>
</dbReference>
<name>A0A0R1M8R0_9LACO</name>
<dbReference type="InterPro" id="IPR023509">
    <property type="entry name" value="DTD-like_sf"/>
</dbReference>
<evidence type="ECO:0000256" key="3">
    <source>
        <dbReference type="ARBA" id="ARBA00022555"/>
    </source>
</evidence>
<dbReference type="GO" id="GO:0043908">
    <property type="term" value="F:Ser(Gly)-tRNA(Ala) hydrolase activity"/>
    <property type="evidence" value="ECO:0007669"/>
    <property type="project" value="UniProtKB-UniRule"/>
</dbReference>
<dbReference type="OrthoDB" id="9801395at2"/>
<protein>
    <recommendedName>
        <fullName evidence="5">D-aminoacyl-tRNA deacylase</fullName>
        <shortName evidence="5">DTD</shortName>
        <ecNumber evidence="5">3.1.1.96</ecNumber>
    </recommendedName>
    <alternativeName>
        <fullName evidence="5">Gly-tRNA(Ala) deacylase</fullName>
        <ecNumber evidence="5">3.1.1.-</ecNumber>
    </alternativeName>
</protein>
<comment type="subunit">
    <text evidence="5">Homodimer.</text>
</comment>
<organism evidence="6 7">
    <name type="scientific">Liquorilactobacillus oeni DSM 19972</name>
    <dbReference type="NCBI Taxonomy" id="1423777"/>
    <lineage>
        <taxon>Bacteria</taxon>
        <taxon>Bacillati</taxon>
        <taxon>Bacillota</taxon>
        <taxon>Bacilli</taxon>
        <taxon>Lactobacillales</taxon>
        <taxon>Lactobacillaceae</taxon>
        <taxon>Liquorilactobacillus</taxon>
    </lineage>
</organism>
<comment type="catalytic activity">
    <reaction evidence="5">
        <text>a D-aminoacyl-tRNA + H2O = a tRNA + a D-alpha-amino acid + H(+)</text>
        <dbReference type="Rhea" id="RHEA:13953"/>
        <dbReference type="Rhea" id="RHEA-COMP:10123"/>
        <dbReference type="Rhea" id="RHEA-COMP:10124"/>
        <dbReference type="ChEBI" id="CHEBI:15377"/>
        <dbReference type="ChEBI" id="CHEBI:15378"/>
        <dbReference type="ChEBI" id="CHEBI:59871"/>
        <dbReference type="ChEBI" id="CHEBI:78442"/>
        <dbReference type="ChEBI" id="CHEBI:79333"/>
        <dbReference type="EC" id="3.1.1.96"/>
    </reaction>
</comment>
<accession>A0A0R1M8R0</accession>
<proteinExistence type="inferred from homology"/>
<dbReference type="GO" id="GO:0051500">
    <property type="term" value="F:D-tyrosyl-tRNA(Tyr) deacylase activity"/>
    <property type="evidence" value="ECO:0007669"/>
    <property type="project" value="TreeGrafter"/>
</dbReference>
<comment type="domain">
    <text evidence="5">A Gly-cisPro motif from one monomer fits into the active site of the other monomer to allow specific chiral rejection of L-amino acids.</text>
</comment>
<dbReference type="NCBIfam" id="TIGR00256">
    <property type="entry name" value="D-aminoacyl-tRNA deacylase"/>
    <property type="match status" value="1"/>
</dbReference>
<dbReference type="GO" id="GO:0000049">
    <property type="term" value="F:tRNA binding"/>
    <property type="evidence" value="ECO:0007669"/>
    <property type="project" value="UniProtKB-UniRule"/>
</dbReference>
<dbReference type="EC" id="3.1.1.96" evidence="5"/>
<keyword evidence="7" id="KW-1185">Reference proteome</keyword>
<dbReference type="GO" id="GO:0005737">
    <property type="term" value="C:cytoplasm"/>
    <property type="evidence" value="ECO:0007669"/>
    <property type="project" value="UniProtKB-SubCell"/>
</dbReference>
<dbReference type="Pfam" id="PF02580">
    <property type="entry name" value="Tyr_Deacylase"/>
    <property type="match status" value="1"/>
</dbReference>
<dbReference type="EMBL" id="AZEH01000039">
    <property type="protein sequence ID" value="KRL04297.1"/>
    <property type="molecule type" value="Genomic_DNA"/>
</dbReference>
<comment type="similarity">
    <text evidence="1 5">Belongs to the DTD family.</text>
</comment>
<evidence type="ECO:0000256" key="4">
    <source>
        <dbReference type="ARBA" id="ARBA00022884"/>
    </source>
</evidence>
<dbReference type="SUPFAM" id="SSF69500">
    <property type="entry name" value="DTD-like"/>
    <property type="match status" value="1"/>
</dbReference>
<keyword evidence="2 5" id="KW-0963">Cytoplasm</keyword>
<dbReference type="InterPro" id="IPR003732">
    <property type="entry name" value="Daa-tRNA_deacyls_DTD"/>
</dbReference>
<dbReference type="PANTHER" id="PTHR10472:SF5">
    <property type="entry name" value="D-AMINOACYL-TRNA DEACYLASE 1"/>
    <property type="match status" value="1"/>
</dbReference>
<comment type="function">
    <text evidence="5">An aminoacyl-tRNA editing enzyme that deacylates mischarged D-aminoacyl-tRNAs. Also deacylates mischarged glycyl-tRNA(Ala), protecting cells against glycine mischarging by AlaRS. Acts via tRNA-based rather than protein-based catalysis; rejects L-amino acids rather than detecting D-amino acids in the active site. By recycling D-aminoacyl-tRNA to D-amino acids and free tRNA molecules, this enzyme counteracts the toxicity associated with the formation of D-aminoacyl-tRNA entities in vivo and helps enforce protein L-homochirality.</text>
</comment>
<dbReference type="PATRIC" id="fig|1423777.3.peg.1469"/>
<dbReference type="PANTHER" id="PTHR10472">
    <property type="entry name" value="D-TYROSYL-TRNA TYR DEACYLASE"/>
    <property type="match status" value="1"/>
</dbReference>
<dbReference type="STRING" id="1423777.FD46_GL001422"/>
<dbReference type="FunFam" id="3.50.80.10:FF:000001">
    <property type="entry name" value="D-aminoacyl-tRNA deacylase"/>
    <property type="match status" value="1"/>
</dbReference>
<keyword evidence="3 5" id="KW-0820">tRNA-binding</keyword>
<dbReference type="GO" id="GO:0019478">
    <property type="term" value="P:D-amino acid catabolic process"/>
    <property type="evidence" value="ECO:0007669"/>
    <property type="project" value="UniProtKB-UniRule"/>
</dbReference>
<evidence type="ECO:0000256" key="1">
    <source>
        <dbReference type="ARBA" id="ARBA00009673"/>
    </source>
</evidence>
<feature type="short sequence motif" description="Gly-cisPro motif, important for rejection of L-amino acids" evidence="5">
    <location>
        <begin position="138"/>
        <end position="139"/>
    </location>
</feature>
<dbReference type="HAMAP" id="MF_00518">
    <property type="entry name" value="Deacylase_Dtd"/>
    <property type="match status" value="1"/>
</dbReference>
<reference evidence="6 7" key="1">
    <citation type="journal article" date="2015" name="Genome Announc.">
        <title>Expanding the biotechnology potential of lactobacilli through comparative genomics of 213 strains and associated genera.</title>
        <authorList>
            <person name="Sun Z."/>
            <person name="Harris H.M."/>
            <person name="McCann A."/>
            <person name="Guo C."/>
            <person name="Argimon S."/>
            <person name="Zhang W."/>
            <person name="Yang X."/>
            <person name="Jeffery I.B."/>
            <person name="Cooney J.C."/>
            <person name="Kagawa T.F."/>
            <person name="Liu W."/>
            <person name="Song Y."/>
            <person name="Salvetti E."/>
            <person name="Wrobel A."/>
            <person name="Rasinkangas P."/>
            <person name="Parkhill J."/>
            <person name="Rea M.C."/>
            <person name="O'Sullivan O."/>
            <person name="Ritari J."/>
            <person name="Douillard F.P."/>
            <person name="Paul Ross R."/>
            <person name="Yang R."/>
            <person name="Briner A.E."/>
            <person name="Felis G.E."/>
            <person name="de Vos W.M."/>
            <person name="Barrangou R."/>
            <person name="Klaenhammer T.R."/>
            <person name="Caufield P.W."/>
            <person name="Cui Y."/>
            <person name="Zhang H."/>
            <person name="O'Toole P.W."/>
        </authorList>
    </citation>
    <scope>NUCLEOTIDE SEQUENCE [LARGE SCALE GENOMIC DNA]</scope>
    <source>
        <strain evidence="6 7">DSM 19972</strain>
    </source>
</reference>